<evidence type="ECO:0000313" key="3">
    <source>
        <dbReference type="Proteomes" id="UP000006650"/>
    </source>
</evidence>
<dbReference type="KEGG" id="coc:Coch_0915"/>
<evidence type="ECO:0000256" key="1">
    <source>
        <dbReference type="SAM" id="MobiDB-lite"/>
    </source>
</evidence>
<dbReference type="AlphaFoldDB" id="C7M9C4"/>
<dbReference type="STRING" id="521097.Coch_0915"/>
<gene>
    <name evidence="2" type="ordered locus">Coch_0915</name>
</gene>
<sequence length="44" mass="5177">MRKLANERIRELDNEKINRLEDGDEKKRNGSEDLEGYRKSGLSL</sequence>
<name>C7M9C4_CAPOD</name>
<feature type="region of interest" description="Disordered" evidence="1">
    <location>
        <begin position="13"/>
        <end position="44"/>
    </location>
</feature>
<evidence type="ECO:0000313" key="2">
    <source>
        <dbReference type="EMBL" id="ACU92470.1"/>
    </source>
</evidence>
<reference evidence="2 3" key="1">
    <citation type="journal article" date="2009" name="Stand. Genomic Sci.">
        <title>Complete genome sequence of Capnocytophaga ochracea type strain (VPI 2845).</title>
        <authorList>
            <person name="Mavrommatis K."/>
            <person name="Gronow S."/>
            <person name="Saunders E."/>
            <person name="Land M."/>
            <person name="Lapidus A."/>
            <person name="Copeland A."/>
            <person name="Glavina Del Rio T."/>
            <person name="Nolan M."/>
            <person name="Lucas S."/>
            <person name="Chen F."/>
            <person name="Tice H."/>
            <person name="Cheng J.F."/>
            <person name="Bruce D."/>
            <person name="Goodwin L."/>
            <person name="Pitluck S."/>
            <person name="Pati A."/>
            <person name="Ivanova N."/>
            <person name="Chen A."/>
            <person name="Palaniappan K."/>
            <person name="Chain P."/>
            <person name="Hauser L."/>
            <person name="Chang Y.J."/>
            <person name="Jeffries C.D."/>
            <person name="Brettin T."/>
            <person name="Detter J.C."/>
            <person name="Han C."/>
            <person name="Bristow J."/>
            <person name="Goker M."/>
            <person name="Rohde M."/>
            <person name="Eisen J.A."/>
            <person name="Markowitz V."/>
            <person name="Kyrpides N.C."/>
            <person name="Klenk H.P."/>
            <person name="Hugenholtz P."/>
        </authorList>
    </citation>
    <scope>NUCLEOTIDE SEQUENCE [LARGE SCALE GENOMIC DNA]</scope>
    <source>
        <strain evidence="3">ATCC 27872 / DSM 7271 / JCM 12966 / VPI 2845</strain>
    </source>
</reference>
<proteinExistence type="predicted"/>
<feature type="compositionally biased region" description="Basic and acidic residues" evidence="1">
    <location>
        <begin position="13"/>
        <end position="38"/>
    </location>
</feature>
<dbReference type="EMBL" id="CP001632">
    <property type="protein sequence ID" value="ACU92470.1"/>
    <property type="molecule type" value="Genomic_DNA"/>
</dbReference>
<organism evidence="2 3">
    <name type="scientific">Capnocytophaga ochracea (strain ATCC 27872 / DSM 7271 / CCUG 9716 / JCM 12966 / NCTC 12371 / SS31 / VPI 2845)</name>
    <name type="common">Bacteroides ochraceus</name>
    <dbReference type="NCBI Taxonomy" id="521097"/>
    <lineage>
        <taxon>Bacteria</taxon>
        <taxon>Pseudomonadati</taxon>
        <taxon>Bacteroidota</taxon>
        <taxon>Flavobacteriia</taxon>
        <taxon>Flavobacteriales</taxon>
        <taxon>Flavobacteriaceae</taxon>
        <taxon>Capnocytophaga</taxon>
    </lineage>
</organism>
<dbReference type="HOGENOM" id="CLU_3213971_0_0_10"/>
<accession>C7M9C4</accession>
<keyword evidence="3" id="KW-1185">Reference proteome</keyword>
<dbReference type="Proteomes" id="UP000006650">
    <property type="component" value="Chromosome"/>
</dbReference>
<protein>
    <submittedName>
        <fullName evidence="2">Uncharacterized protein</fullName>
    </submittedName>
</protein>